<dbReference type="Proteomes" id="UP000705379">
    <property type="component" value="Unassembled WGS sequence"/>
</dbReference>
<dbReference type="InterPro" id="IPR032635">
    <property type="entry name" value="Anti_2"/>
</dbReference>
<evidence type="ECO:0000313" key="3">
    <source>
        <dbReference type="EMBL" id="MBS8261224.1"/>
    </source>
</evidence>
<accession>A0A944CDP5</accession>
<feature type="domain" description="Surface antigen" evidence="2">
    <location>
        <begin position="48"/>
        <end position="122"/>
    </location>
</feature>
<name>A0A944CDP5_9HYPH</name>
<feature type="region of interest" description="Disordered" evidence="1">
    <location>
        <begin position="49"/>
        <end position="77"/>
    </location>
</feature>
<evidence type="ECO:0000313" key="4">
    <source>
        <dbReference type="Proteomes" id="UP000705379"/>
    </source>
</evidence>
<proteinExistence type="predicted"/>
<evidence type="ECO:0000256" key="1">
    <source>
        <dbReference type="SAM" id="MobiDB-lite"/>
    </source>
</evidence>
<sequence>MPLGSDDVETPLVLTGSIPSGIDVAFTDIDGKDRQIIAFTLDLLTSGAVPKQETDDDHDARLSWTNPESGNSGKVSDVDQQALAETGCLTFKTTANTIAGVKIYSGTACRDISRQLTITSLAAGDA</sequence>
<feature type="compositionally biased region" description="Polar residues" evidence="1">
    <location>
        <begin position="63"/>
        <end position="74"/>
    </location>
</feature>
<gene>
    <name evidence="3" type="ORF">DYI23_13455</name>
</gene>
<reference evidence="3" key="2">
    <citation type="journal article" date="2021" name="Microorganisms">
        <title>Bacterial Dimethylsulfoniopropionate Biosynthesis in the East China Sea.</title>
        <authorList>
            <person name="Liu J."/>
            <person name="Zhang Y."/>
            <person name="Liu J."/>
            <person name="Zhong H."/>
            <person name="Williams B.T."/>
            <person name="Zheng Y."/>
            <person name="Curson A.R.J."/>
            <person name="Sun C."/>
            <person name="Sun H."/>
            <person name="Song D."/>
            <person name="Wagner Mackenzie B."/>
            <person name="Bermejo Martinez A."/>
            <person name="Todd J.D."/>
            <person name="Zhang X.H."/>
        </authorList>
    </citation>
    <scope>NUCLEOTIDE SEQUENCE</scope>
    <source>
        <strain evidence="3">AESS21</strain>
    </source>
</reference>
<dbReference type="EMBL" id="QTKU01000003">
    <property type="protein sequence ID" value="MBS8261224.1"/>
    <property type="molecule type" value="Genomic_DNA"/>
</dbReference>
<comment type="caution">
    <text evidence="3">The sequence shown here is derived from an EMBL/GenBank/DDBJ whole genome shotgun (WGS) entry which is preliminary data.</text>
</comment>
<dbReference type="Pfam" id="PF16998">
    <property type="entry name" value="17kDa_Anti_2"/>
    <property type="match status" value="1"/>
</dbReference>
<protein>
    <submittedName>
        <fullName evidence="3">Pyridoxamine 5'-phosphate oxidase</fullName>
    </submittedName>
</protein>
<dbReference type="AlphaFoldDB" id="A0A944CDP5"/>
<organism evidence="3 4">
    <name type="scientific">Roseibium polysiphoniae</name>
    <dbReference type="NCBI Taxonomy" id="2571221"/>
    <lineage>
        <taxon>Bacteria</taxon>
        <taxon>Pseudomonadati</taxon>
        <taxon>Pseudomonadota</taxon>
        <taxon>Alphaproteobacteria</taxon>
        <taxon>Hyphomicrobiales</taxon>
        <taxon>Stappiaceae</taxon>
        <taxon>Roseibium</taxon>
    </lineage>
</organism>
<evidence type="ECO:0000259" key="2">
    <source>
        <dbReference type="Pfam" id="PF16998"/>
    </source>
</evidence>
<reference evidence="3" key="1">
    <citation type="submission" date="2018-08" db="EMBL/GenBank/DDBJ databases">
        <authorList>
            <person name="Jin W."/>
            <person name="Wang H."/>
            <person name="Yang Y."/>
            <person name="Li M."/>
            <person name="Liu J."/>
        </authorList>
    </citation>
    <scope>NUCLEOTIDE SEQUENCE</scope>
    <source>
        <strain evidence="3">AESS21</strain>
    </source>
</reference>